<dbReference type="SUPFAM" id="SSF54211">
    <property type="entry name" value="Ribosomal protein S5 domain 2-like"/>
    <property type="match status" value="1"/>
</dbReference>
<feature type="domain" description="GHMP kinase N-terminal" evidence="5">
    <location>
        <begin position="58"/>
        <end position="124"/>
    </location>
</feature>
<evidence type="ECO:0000256" key="4">
    <source>
        <dbReference type="ARBA" id="ARBA00022840"/>
    </source>
</evidence>
<dbReference type="Gene3D" id="3.30.230.10">
    <property type="match status" value="1"/>
</dbReference>
<dbReference type="GO" id="GO:0005524">
    <property type="term" value="F:ATP binding"/>
    <property type="evidence" value="ECO:0007669"/>
    <property type="project" value="UniProtKB-KW"/>
</dbReference>
<evidence type="ECO:0000256" key="2">
    <source>
        <dbReference type="ARBA" id="ARBA00022741"/>
    </source>
</evidence>
<dbReference type="Proteomes" id="UP000290921">
    <property type="component" value="Unassembled WGS sequence"/>
</dbReference>
<comment type="caution">
    <text evidence="6">The sequence shown here is derived from an EMBL/GenBank/DDBJ whole genome shotgun (WGS) entry which is preliminary data.</text>
</comment>
<dbReference type="PIRSF" id="PIRSF033887">
    <property type="entry name" value="PduX"/>
    <property type="match status" value="1"/>
</dbReference>
<dbReference type="InterPro" id="IPR006204">
    <property type="entry name" value="GHMP_kinase_N_dom"/>
</dbReference>
<keyword evidence="2" id="KW-0547">Nucleotide-binding</keyword>
<evidence type="ECO:0000256" key="1">
    <source>
        <dbReference type="ARBA" id="ARBA00022679"/>
    </source>
</evidence>
<name>A0A4Q0VAA4_CLOTA</name>
<keyword evidence="4" id="KW-0067">ATP-binding</keyword>
<evidence type="ECO:0000259" key="5">
    <source>
        <dbReference type="Pfam" id="PF00288"/>
    </source>
</evidence>
<protein>
    <submittedName>
        <fullName evidence="6">Kinase</fullName>
    </submittedName>
</protein>
<dbReference type="PANTHER" id="PTHR43527">
    <property type="entry name" value="4-DIPHOSPHOCYTIDYL-2-C-METHYL-D-ERYTHRITOL KINASE, CHLOROPLASTIC"/>
    <property type="match status" value="1"/>
</dbReference>
<dbReference type="PANTHER" id="PTHR43527:SF1">
    <property type="entry name" value="L-THREONINE KINASE"/>
    <property type="match status" value="1"/>
</dbReference>
<proteinExistence type="predicted"/>
<accession>A0A4Q0VAA4</accession>
<keyword evidence="1" id="KW-0808">Transferase</keyword>
<reference evidence="6 7" key="1">
    <citation type="submission" date="2018-06" db="EMBL/GenBank/DDBJ databases">
        <title>Genome conservation of Clostridium tetani.</title>
        <authorList>
            <person name="Bruggemann H."/>
            <person name="Popoff M.R."/>
        </authorList>
    </citation>
    <scope>NUCLEOTIDE SEQUENCE [LARGE SCALE GENOMIC DNA]</scope>
    <source>
        <strain evidence="6 7">2017.061</strain>
    </source>
</reference>
<gene>
    <name evidence="6" type="ORF">DP130_11475</name>
</gene>
<evidence type="ECO:0000313" key="7">
    <source>
        <dbReference type="Proteomes" id="UP000290921"/>
    </source>
</evidence>
<organism evidence="6 7">
    <name type="scientific">Clostridium tetani</name>
    <dbReference type="NCBI Taxonomy" id="1513"/>
    <lineage>
        <taxon>Bacteria</taxon>
        <taxon>Bacillati</taxon>
        <taxon>Bacillota</taxon>
        <taxon>Clostridia</taxon>
        <taxon>Eubacteriales</taxon>
        <taxon>Clostridiaceae</taxon>
        <taxon>Clostridium</taxon>
    </lineage>
</organism>
<dbReference type="EMBL" id="QMAP01000011">
    <property type="protein sequence ID" value="RXI46177.1"/>
    <property type="molecule type" value="Genomic_DNA"/>
</dbReference>
<dbReference type="AlphaFoldDB" id="A0A4Q0VAA4"/>
<dbReference type="InterPro" id="IPR020568">
    <property type="entry name" value="Ribosomal_Su5_D2-typ_SF"/>
</dbReference>
<sequence length="279" mass="32137">MKMEKITVYPGSFGEIIQGKFREKDILCSCPINLYTKVRVYETLEEKNINMHYKSYKFMLNILKEWGYDKYFHNLSIDIKSQVPRGKGFASSTADLAAVYNCLINIFQKQYNQKELIDNCIKIEPTDSIIFDELTLFDYRKGNYRESIGKCPQFNILVFEGDKVVNTVEFNNKPLPPLSNIEDLVPTLKEGIKNKDINKIAYCSTESIVRNTNRLEYSILPIVLKIQKEIGAYGIIGAHSGDALGIIYEGDIKDGIFNKYFNILKGIKTYKVKSLDKWI</sequence>
<dbReference type="InterPro" id="IPR012363">
    <property type="entry name" value="PduX"/>
</dbReference>
<dbReference type="InterPro" id="IPR014721">
    <property type="entry name" value="Ribsml_uS5_D2-typ_fold_subgr"/>
</dbReference>
<evidence type="ECO:0000256" key="3">
    <source>
        <dbReference type="ARBA" id="ARBA00022777"/>
    </source>
</evidence>
<evidence type="ECO:0000313" key="6">
    <source>
        <dbReference type="EMBL" id="RXI46177.1"/>
    </source>
</evidence>
<keyword evidence="3 6" id="KW-0418">Kinase</keyword>
<dbReference type="GO" id="GO:0016301">
    <property type="term" value="F:kinase activity"/>
    <property type="evidence" value="ECO:0007669"/>
    <property type="project" value="UniProtKB-KW"/>
</dbReference>
<dbReference type="Pfam" id="PF00288">
    <property type="entry name" value="GHMP_kinases_N"/>
    <property type="match status" value="1"/>
</dbReference>